<evidence type="ECO:0000313" key="1">
    <source>
        <dbReference type="EMBL" id="AXG99726.1"/>
    </source>
</evidence>
<organism evidence="1 2">
    <name type="scientific">Deinococcus wulumuqiensis</name>
    <dbReference type="NCBI Taxonomy" id="980427"/>
    <lineage>
        <taxon>Bacteria</taxon>
        <taxon>Thermotogati</taxon>
        <taxon>Deinococcota</taxon>
        <taxon>Deinococci</taxon>
        <taxon>Deinococcales</taxon>
        <taxon>Deinococcaceae</taxon>
        <taxon>Deinococcus</taxon>
    </lineage>
</organism>
<dbReference type="STRING" id="1288484.GCA_000348665_00790"/>
<proteinExistence type="predicted"/>
<dbReference type="AlphaFoldDB" id="A0A345IJ54"/>
<gene>
    <name evidence="1" type="ORF">DVJ83_12000</name>
</gene>
<name>A0A345IJ54_9DEIO</name>
<dbReference type="EMBL" id="CP031158">
    <property type="protein sequence ID" value="AXG99726.1"/>
    <property type="molecule type" value="Genomic_DNA"/>
</dbReference>
<dbReference type="KEGG" id="dwu:DVJ83_12000"/>
<evidence type="ECO:0000313" key="2">
    <source>
        <dbReference type="Proteomes" id="UP000253744"/>
    </source>
</evidence>
<accession>A0A345IJ54</accession>
<sequence length="94" mass="11254">MFRRHAPAEEPTRELDPDRELNFARTILKDRAFREVPDDEVLREAERLLLAWMTNETKLERPKLYDHYALILVALLRKNRELEERLAALEGRRG</sequence>
<dbReference type="Proteomes" id="UP000253744">
    <property type="component" value="Chromosome"/>
</dbReference>
<protein>
    <submittedName>
        <fullName evidence="1">Uncharacterized protein</fullName>
    </submittedName>
</protein>
<reference evidence="1 2" key="1">
    <citation type="submission" date="2018-07" db="EMBL/GenBank/DDBJ databases">
        <title>Complete Genome and Methylome Analysis of Deinococcus wulumuqiensis NEB 479.</title>
        <authorList>
            <person name="Fomenkov A."/>
            <person name="Luyten Y."/>
            <person name="Vincze T."/>
            <person name="Anton B.P."/>
            <person name="Clark T."/>
            <person name="Roberts R.J."/>
            <person name="Morgan R.D."/>
        </authorList>
    </citation>
    <scope>NUCLEOTIDE SEQUENCE [LARGE SCALE GENOMIC DNA]</scope>
    <source>
        <strain evidence="1 2">NEB 479</strain>
    </source>
</reference>
<dbReference type="RefSeq" id="WP_114672502.1">
    <property type="nucleotide sequence ID" value="NZ_CALTYN010000209.1"/>
</dbReference>